<proteinExistence type="predicted"/>
<organism evidence="1 2">
    <name type="scientific">Monosporascus ibericus</name>
    <dbReference type="NCBI Taxonomy" id="155417"/>
    <lineage>
        <taxon>Eukaryota</taxon>
        <taxon>Fungi</taxon>
        <taxon>Dikarya</taxon>
        <taxon>Ascomycota</taxon>
        <taxon>Pezizomycotina</taxon>
        <taxon>Sordariomycetes</taxon>
        <taxon>Xylariomycetidae</taxon>
        <taxon>Xylariales</taxon>
        <taxon>Xylariales incertae sedis</taxon>
        <taxon>Monosporascus</taxon>
    </lineage>
</organism>
<accession>A0A4Q4TD99</accession>
<evidence type="ECO:0008006" key="3">
    <source>
        <dbReference type="Google" id="ProtNLM"/>
    </source>
</evidence>
<dbReference type="EMBL" id="QJNU01000201">
    <property type="protein sequence ID" value="RYP04685.1"/>
    <property type="molecule type" value="Genomic_DNA"/>
</dbReference>
<dbReference type="Proteomes" id="UP000293360">
    <property type="component" value="Unassembled WGS sequence"/>
</dbReference>
<dbReference type="SUPFAM" id="SSF103473">
    <property type="entry name" value="MFS general substrate transporter"/>
    <property type="match status" value="1"/>
</dbReference>
<dbReference type="AlphaFoldDB" id="A0A4Q4TD99"/>
<comment type="caution">
    <text evidence="1">The sequence shown here is derived from an EMBL/GenBank/DDBJ whole genome shotgun (WGS) entry which is preliminary data.</text>
</comment>
<dbReference type="InterPro" id="IPR036259">
    <property type="entry name" value="MFS_trans_sf"/>
</dbReference>
<evidence type="ECO:0000313" key="2">
    <source>
        <dbReference type="Proteomes" id="UP000293360"/>
    </source>
</evidence>
<evidence type="ECO:0000313" key="1">
    <source>
        <dbReference type="EMBL" id="RYP04685.1"/>
    </source>
</evidence>
<name>A0A4Q4TD99_9PEZI</name>
<reference evidence="1 2" key="1">
    <citation type="submission" date="2018-06" db="EMBL/GenBank/DDBJ databases">
        <title>Complete Genomes of Monosporascus.</title>
        <authorList>
            <person name="Robinson A.J."/>
            <person name="Natvig D.O."/>
        </authorList>
    </citation>
    <scope>NUCLEOTIDE SEQUENCE [LARGE SCALE GENOMIC DNA]</scope>
    <source>
        <strain evidence="1 2">CBS 110550</strain>
    </source>
</reference>
<gene>
    <name evidence="1" type="ORF">DL764_004301</name>
</gene>
<dbReference type="OrthoDB" id="4701619at2759"/>
<sequence length="89" mass="9566">MPWSRSLIIKKGTVRSCSISKFTLGAGFFGFIHHVPIWFQAVQEVGAIGSGIRSLPMLVGTIIGTAFAGQTVVALDPATTTAEWIRYQA</sequence>
<protein>
    <recommendedName>
        <fullName evidence="3">Major facilitator superfamily (MFS) profile domain-containing protein</fullName>
    </recommendedName>
</protein>
<keyword evidence="2" id="KW-1185">Reference proteome</keyword>